<dbReference type="GeneID" id="90076863"/>
<accession>A0AAV5QV93</accession>
<keyword evidence="3" id="KW-0206">Cytoskeleton</keyword>
<reference evidence="8 9" key="1">
    <citation type="journal article" date="2023" name="Elife">
        <title>Identification of key yeast species and microbe-microbe interactions impacting larval growth of Drosophila in the wild.</title>
        <authorList>
            <person name="Mure A."/>
            <person name="Sugiura Y."/>
            <person name="Maeda R."/>
            <person name="Honda K."/>
            <person name="Sakurai N."/>
            <person name="Takahashi Y."/>
            <person name="Watada M."/>
            <person name="Katoh T."/>
            <person name="Gotoh A."/>
            <person name="Gotoh Y."/>
            <person name="Taniguchi I."/>
            <person name="Nakamura K."/>
            <person name="Hayashi T."/>
            <person name="Katayama T."/>
            <person name="Uemura T."/>
            <person name="Hattori Y."/>
        </authorList>
    </citation>
    <scope>NUCLEOTIDE SEQUENCE [LARGE SCALE GENOMIC DNA]</scope>
    <source>
        <strain evidence="8 9">SC-9</strain>
    </source>
</reference>
<proteinExistence type="inferred from homology"/>
<dbReference type="InterPro" id="IPR020902">
    <property type="entry name" value="Actin/actin-like_CS"/>
</dbReference>
<dbReference type="Gene3D" id="3.90.640.10">
    <property type="entry name" value="Actin, Chain A, domain 4"/>
    <property type="match status" value="1"/>
</dbReference>
<dbReference type="Proteomes" id="UP001360560">
    <property type="component" value="Unassembled WGS sequence"/>
</dbReference>
<evidence type="ECO:0000256" key="6">
    <source>
        <dbReference type="ARBA" id="ARBA00076361"/>
    </source>
</evidence>
<keyword evidence="9" id="KW-1185">Reference proteome</keyword>
<protein>
    <recommendedName>
        <fullName evidence="5">Centractin</fullName>
    </recommendedName>
    <alternativeName>
        <fullName evidence="6">Actin-like protein</fullName>
    </alternativeName>
    <alternativeName>
        <fullName evidence="7">Actin-related protein 1</fullName>
    </alternativeName>
</protein>
<comment type="caution">
    <text evidence="8">The sequence shown here is derived from an EMBL/GenBank/DDBJ whole genome shotgun (WGS) entry which is preliminary data.</text>
</comment>
<dbReference type="SUPFAM" id="SSF53067">
    <property type="entry name" value="Actin-like ATPase domain"/>
    <property type="match status" value="2"/>
</dbReference>
<dbReference type="FunFam" id="3.90.640.10:FF:000007">
    <property type="entry name" value="Actin like 7B"/>
    <property type="match status" value="1"/>
</dbReference>
<comment type="subcellular location">
    <subcellularLocation>
        <location evidence="1">Cytoplasm</location>
        <location evidence="1">Cytoskeleton</location>
    </subcellularLocation>
</comment>
<dbReference type="PRINTS" id="PR00190">
    <property type="entry name" value="ACTIN"/>
</dbReference>
<dbReference type="RefSeq" id="XP_064855870.1">
    <property type="nucleotide sequence ID" value="XM_064999798.1"/>
</dbReference>
<dbReference type="EMBL" id="BTFZ01000020">
    <property type="protein sequence ID" value="GMM38875.1"/>
    <property type="molecule type" value="Genomic_DNA"/>
</dbReference>
<dbReference type="AlphaFoldDB" id="A0AAV5QV93"/>
<dbReference type="PROSITE" id="PS01132">
    <property type="entry name" value="ACTINS_ACT_LIKE"/>
    <property type="match status" value="1"/>
</dbReference>
<sequence>MDTDPSSILLNQPIVIDNGSGTIKAGFAGEERPKSFAPAIIGRPKYSKVMAGAVEGDNFIGNSAQENRGFLKLKYPIEHGIINNWDDMTMIWQSIFTNDLRTSSEEHPILLTEAPLNPKVNREKCAQIFFETFNSPALYFSIQAILALYASGKTTGVVIDSGDGVSHVVPVYQGFSMSSAIKRIDIAGRDITEQLQLLLRKSGYMFQTSAEKEIVRTIKEKMCFISKDPKRDEHDWSAFASIGHSTTAETDLPRINSFQLPDGKIIKLGPECFRAPEILFRPEIIGSEFIGVHDMILESINKIDLDLRDSLYKNIVLSGGTTLTKGFGDRLLLELKNNSAKGTKIKIYAPPERKYSTWIGGSILAGLSTFKRMWFTYSEYQENPDIVHTKCL</sequence>
<evidence type="ECO:0000313" key="8">
    <source>
        <dbReference type="EMBL" id="GMM38875.1"/>
    </source>
</evidence>
<keyword evidence="2" id="KW-0963">Cytoplasm</keyword>
<dbReference type="PANTHER" id="PTHR11937">
    <property type="entry name" value="ACTIN"/>
    <property type="match status" value="1"/>
</dbReference>
<name>A0AAV5QV93_9ASCO</name>
<evidence type="ECO:0000256" key="2">
    <source>
        <dbReference type="ARBA" id="ARBA00022490"/>
    </source>
</evidence>
<comment type="similarity">
    <text evidence="4">Belongs to the actin family. ARP1 subfamily.</text>
</comment>
<dbReference type="GO" id="GO:0005869">
    <property type="term" value="C:dynactin complex"/>
    <property type="evidence" value="ECO:0007669"/>
    <property type="project" value="UniProtKB-ARBA"/>
</dbReference>
<evidence type="ECO:0000256" key="5">
    <source>
        <dbReference type="ARBA" id="ARBA00073387"/>
    </source>
</evidence>
<evidence type="ECO:0000256" key="7">
    <source>
        <dbReference type="ARBA" id="ARBA00083222"/>
    </source>
</evidence>
<organism evidence="8 9">
    <name type="scientific">Saccharomycopsis crataegensis</name>
    <dbReference type="NCBI Taxonomy" id="43959"/>
    <lineage>
        <taxon>Eukaryota</taxon>
        <taxon>Fungi</taxon>
        <taxon>Dikarya</taxon>
        <taxon>Ascomycota</taxon>
        <taxon>Saccharomycotina</taxon>
        <taxon>Saccharomycetes</taxon>
        <taxon>Saccharomycopsidaceae</taxon>
        <taxon>Saccharomycopsis</taxon>
    </lineage>
</organism>
<evidence type="ECO:0000256" key="4">
    <source>
        <dbReference type="ARBA" id="ARBA00038483"/>
    </source>
</evidence>
<evidence type="ECO:0000313" key="9">
    <source>
        <dbReference type="Proteomes" id="UP001360560"/>
    </source>
</evidence>
<evidence type="ECO:0000256" key="3">
    <source>
        <dbReference type="ARBA" id="ARBA00023212"/>
    </source>
</evidence>
<dbReference type="Gene3D" id="3.30.420.40">
    <property type="match status" value="2"/>
</dbReference>
<dbReference type="SMART" id="SM00268">
    <property type="entry name" value="ACTIN"/>
    <property type="match status" value="1"/>
</dbReference>
<dbReference type="CDD" id="cd10216">
    <property type="entry name" value="ASKHA_NBD_Arp1"/>
    <property type="match status" value="1"/>
</dbReference>
<dbReference type="FunFam" id="3.30.420.40:FF:000018">
    <property type="entry name" value="Actin-like protein (Centractin)"/>
    <property type="match status" value="1"/>
</dbReference>
<gene>
    <name evidence="8" type="ORF">DASC09_062140</name>
</gene>
<dbReference type="Pfam" id="PF00022">
    <property type="entry name" value="Actin"/>
    <property type="match status" value="1"/>
</dbReference>
<evidence type="ECO:0000256" key="1">
    <source>
        <dbReference type="ARBA" id="ARBA00004245"/>
    </source>
</evidence>
<dbReference type="InterPro" id="IPR043129">
    <property type="entry name" value="ATPase_NBD"/>
</dbReference>
<dbReference type="InterPro" id="IPR004000">
    <property type="entry name" value="Actin"/>
</dbReference>